<name>A0ACB7FGZ1_NIBAL</name>
<accession>A0ACB7FGZ1</accession>
<comment type="caution">
    <text evidence="1">The sequence shown here is derived from an EMBL/GenBank/DDBJ whole genome shotgun (WGS) entry which is preliminary data.</text>
</comment>
<organism evidence="1 2">
    <name type="scientific">Nibea albiflora</name>
    <name type="common">Yellow drum</name>
    <name type="synonym">Corvina albiflora</name>
    <dbReference type="NCBI Taxonomy" id="240163"/>
    <lineage>
        <taxon>Eukaryota</taxon>
        <taxon>Metazoa</taxon>
        <taxon>Chordata</taxon>
        <taxon>Craniata</taxon>
        <taxon>Vertebrata</taxon>
        <taxon>Euteleostomi</taxon>
        <taxon>Actinopterygii</taxon>
        <taxon>Neopterygii</taxon>
        <taxon>Teleostei</taxon>
        <taxon>Neoteleostei</taxon>
        <taxon>Acanthomorphata</taxon>
        <taxon>Eupercaria</taxon>
        <taxon>Sciaenidae</taxon>
        <taxon>Nibea</taxon>
    </lineage>
</organism>
<feature type="non-terminal residue" evidence="1">
    <location>
        <position position="1"/>
    </location>
</feature>
<evidence type="ECO:0000313" key="2">
    <source>
        <dbReference type="Proteomes" id="UP000805704"/>
    </source>
</evidence>
<evidence type="ECO:0000313" key="1">
    <source>
        <dbReference type="EMBL" id="KAG8013682.1"/>
    </source>
</evidence>
<reference evidence="1" key="1">
    <citation type="submission" date="2020-04" db="EMBL/GenBank/DDBJ databases">
        <title>A chromosome-scale assembly and high-density genetic map of the yellow drum (Nibea albiflora) genome.</title>
        <authorList>
            <person name="Xu D."/>
            <person name="Zhang W."/>
            <person name="Chen R."/>
            <person name="Tan P."/>
            <person name="Wang L."/>
            <person name="Song H."/>
            <person name="Tian L."/>
            <person name="Zhu Q."/>
            <person name="Wang B."/>
        </authorList>
    </citation>
    <scope>NUCLEOTIDE SEQUENCE</scope>
    <source>
        <strain evidence="1">ZJHYS-2018</strain>
    </source>
</reference>
<gene>
    <name evidence="1" type="ORF">GBF38_022165</name>
</gene>
<dbReference type="Proteomes" id="UP000805704">
    <property type="component" value="Chromosome 11"/>
</dbReference>
<keyword evidence="2" id="KW-1185">Reference proteome</keyword>
<protein>
    <submittedName>
        <fullName evidence="1">Uncharacterized protein</fullName>
    </submittedName>
</protein>
<sequence>RGAVGSILTGNITNWHHGMCMAQNRRALQNSEHHWYPLIEHQGYRCGANNIHLHSQFTLLLSDQQYRSIHRCTTSTPQLIPNIPP</sequence>
<dbReference type="EMBL" id="CM024799">
    <property type="protein sequence ID" value="KAG8013682.1"/>
    <property type="molecule type" value="Genomic_DNA"/>
</dbReference>
<proteinExistence type="predicted"/>